<reference evidence="7 8" key="1">
    <citation type="submission" date="2018-05" db="EMBL/GenBank/DDBJ databases">
        <title>Genomic Encyclopedia of Type Strains, Phase III (KMG-III): the genomes of soil and plant-associated and newly described type strains.</title>
        <authorList>
            <person name="Whitman W."/>
        </authorList>
    </citation>
    <scope>NUCLEOTIDE SEQUENCE [LARGE SCALE GENOMIC DNA]</scope>
    <source>
        <strain evidence="7 8">CECT 5696</strain>
    </source>
</reference>
<comment type="caution">
    <text evidence="7">The sequence shown here is derived from an EMBL/GenBank/DDBJ whole genome shotgun (WGS) entry which is preliminary data.</text>
</comment>
<accession>A0A2V2Z089</accession>
<sequence>MVKHIETPKSRHDELRAGVIGLGMIGGGVAVSLSKNNRIPNVYDVFPEAADKLKGVPKPLASPAEVAKVSDVVMVAVVNAEQARQVIYGENGLFDGADHPLTIVLLSTISHGDVLDLAQRCAKRGIGFLDCGVTRGDKAAEQGLVAILGGDQDTVNSAMPVLNDWAKEVVHCGPIGAGMAAKIARNLITFGTWSIVAEAEAIATAAGINLKKLVDIIEGADPQGETLLTLLKIKIAGTPKEIIQQQIQRYMEKDLSAAGELASELALNLPLRDVAEARMRFTLGLE</sequence>
<dbReference type="SUPFAM" id="SSF51735">
    <property type="entry name" value="NAD(P)-binding Rossmann-fold domains"/>
    <property type="match status" value="1"/>
</dbReference>
<dbReference type="PIRSF" id="PIRSF000103">
    <property type="entry name" value="HIBADH"/>
    <property type="match status" value="1"/>
</dbReference>
<gene>
    <name evidence="7" type="ORF">DFQ01_101515</name>
</gene>
<dbReference type="AlphaFoldDB" id="A0A2V2Z089"/>
<evidence type="ECO:0000313" key="7">
    <source>
        <dbReference type="EMBL" id="PWW08789.1"/>
    </source>
</evidence>
<dbReference type="GO" id="GO:0016491">
    <property type="term" value="F:oxidoreductase activity"/>
    <property type="evidence" value="ECO:0007669"/>
    <property type="project" value="UniProtKB-KW"/>
</dbReference>
<dbReference type="GO" id="GO:0051287">
    <property type="term" value="F:NAD binding"/>
    <property type="evidence" value="ECO:0007669"/>
    <property type="project" value="InterPro"/>
</dbReference>
<dbReference type="RefSeq" id="WP_110042292.1">
    <property type="nucleotide sequence ID" value="NZ_CP054613.1"/>
</dbReference>
<dbReference type="PANTHER" id="PTHR43060:SF15">
    <property type="entry name" value="3-HYDROXYISOBUTYRATE DEHYDROGENASE-LIKE 1, MITOCHONDRIAL-RELATED"/>
    <property type="match status" value="1"/>
</dbReference>
<evidence type="ECO:0000256" key="1">
    <source>
        <dbReference type="ARBA" id="ARBA00009080"/>
    </source>
</evidence>
<feature type="domain" description="6-phosphogluconate dehydrogenase NADP-binding" evidence="5">
    <location>
        <begin position="18"/>
        <end position="173"/>
    </location>
</feature>
<keyword evidence="2" id="KW-0560">Oxidoreductase</keyword>
<keyword evidence="8" id="KW-1185">Reference proteome</keyword>
<dbReference type="InterPro" id="IPR008927">
    <property type="entry name" value="6-PGluconate_DH-like_C_sf"/>
</dbReference>
<protein>
    <submittedName>
        <fullName evidence="7">3-hydroxyisobutyrate dehydrogenase</fullName>
    </submittedName>
</protein>
<dbReference type="Proteomes" id="UP000246635">
    <property type="component" value="Unassembled WGS sequence"/>
</dbReference>
<dbReference type="InterPro" id="IPR029154">
    <property type="entry name" value="HIBADH-like_NADP-bd"/>
</dbReference>
<comment type="similarity">
    <text evidence="1">Belongs to the HIBADH-related family.</text>
</comment>
<dbReference type="InterPro" id="IPR006115">
    <property type="entry name" value="6PGDH_NADP-bd"/>
</dbReference>
<evidence type="ECO:0000259" key="5">
    <source>
        <dbReference type="Pfam" id="PF03446"/>
    </source>
</evidence>
<dbReference type="SUPFAM" id="SSF48179">
    <property type="entry name" value="6-phosphogluconate dehydrogenase C-terminal domain-like"/>
    <property type="match status" value="1"/>
</dbReference>
<evidence type="ECO:0000313" key="8">
    <source>
        <dbReference type="Proteomes" id="UP000246635"/>
    </source>
</evidence>
<name>A0A2V2Z089_9BACL</name>
<proteinExistence type="inferred from homology"/>
<dbReference type="Gene3D" id="3.40.50.720">
    <property type="entry name" value="NAD(P)-binding Rossmann-like Domain"/>
    <property type="match status" value="1"/>
</dbReference>
<evidence type="ECO:0000256" key="2">
    <source>
        <dbReference type="ARBA" id="ARBA00023002"/>
    </source>
</evidence>
<evidence type="ECO:0000259" key="6">
    <source>
        <dbReference type="Pfam" id="PF14833"/>
    </source>
</evidence>
<dbReference type="InterPro" id="IPR036291">
    <property type="entry name" value="NAD(P)-bd_dom_sf"/>
</dbReference>
<organism evidence="7 8">
    <name type="scientific">Paenibacillus cellulosilyticus</name>
    <dbReference type="NCBI Taxonomy" id="375489"/>
    <lineage>
        <taxon>Bacteria</taxon>
        <taxon>Bacillati</taxon>
        <taxon>Bacillota</taxon>
        <taxon>Bacilli</taxon>
        <taxon>Bacillales</taxon>
        <taxon>Paenibacillaceae</taxon>
        <taxon>Paenibacillus</taxon>
    </lineage>
</organism>
<dbReference type="InterPro" id="IPR015815">
    <property type="entry name" value="HIBADH-related"/>
</dbReference>
<dbReference type="Pfam" id="PF03446">
    <property type="entry name" value="NAD_binding_2"/>
    <property type="match status" value="1"/>
</dbReference>
<dbReference type="InterPro" id="IPR013328">
    <property type="entry name" value="6PGD_dom2"/>
</dbReference>
<dbReference type="Gene3D" id="1.10.1040.10">
    <property type="entry name" value="N-(1-d-carboxylethyl)-l-norvaline Dehydrogenase, domain 2"/>
    <property type="match status" value="1"/>
</dbReference>
<keyword evidence="3" id="KW-0520">NAD</keyword>
<dbReference type="PANTHER" id="PTHR43060">
    <property type="entry name" value="3-HYDROXYISOBUTYRATE DEHYDROGENASE-LIKE 1, MITOCHONDRIAL-RELATED"/>
    <property type="match status" value="1"/>
</dbReference>
<dbReference type="Pfam" id="PF14833">
    <property type="entry name" value="NAD_binding_11"/>
    <property type="match status" value="1"/>
</dbReference>
<evidence type="ECO:0000256" key="4">
    <source>
        <dbReference type="PIRSR" id="PIRSR000103-1"/>
    </source>
</evidence>
<dbReference type="EMBL" id="QGTQ01000001">
    <property type="protein sequence ID" value="PWW08789.1"/>
    <property type="molecule type" value="Genomic_DNA"/>
</dbReference>
<dbReference type="OrthoDB" id="9786703at2"/>
<dbReference type="GO" id="GO:0050661">
    <property type="term" value="F:NADP binding"/>
    <property type="evidence" value="ECO:0007669"/>
    <property type="project" value="InterPro"/>
</dbReference>
<feature type="active site" evidence="4">
    <location>
        <position position="182"/>
    </location>
</feature>
<feature type="domain" description="3-hydroxyisobutyrate dehydrogenase-like NAD-binding" evidence="6">
    <location>
        <begin position="176"/>
        <end position="280"/>
    </location>
</feature>
<evidence type="ECO:0000256" key="3">
    <source>
        <dbReference type="ARBA" id="ARBA00023027"/>
    </source>
</evidence>